<feature type="region of interest" description="Disordered" evidence="1">
    <location>
        <begin position="23"/>
        <end position="59"/>
    </location>
</feature>
<protein>
    <submittedName>
        <fullName evidence="2">Uncharacterized protein</fullName>
    </submittedName>
</protein>
<proteinExistence type="predicted"/>
<dbReference type="AlphaFoldDB" id="W9R101"/>
<evidence type="ECO:0000313" key="3">
    <source>
        <dbReference type="Proteomes" id="UP000030645"/>
    </source>
</evidence>
<reference evidence="3" key="1">
    <citation type="submission" date="2013-01" db="EMBL/GenBank/DDBJ databases">
        <title>Draft Genome Sequence of a Mulberry Tree, Morus notabilis C.K. Schneid.</title>
        <authorList>
            <person name="He N."/>
            <person name="Zhao S."/>
        </authorList>
    </citation>
    <scope>NUCLEOTIDE SEQUENCE</scope>
</reference>
<accession>W9R101</accession>
<gene>
    <name evidence="2" type="ORF">L484_021165</name>
</gene>
<sequence>MGGGSTRSLKIFKLGGQDLMSARLSFRPDSGSGSPKINQKKRSPPSLQAHCPKPAIMLA</sequence>
<evidence type="ECO:0000256" key="1">
    <source>
        <dbReference type="SAM" id="MobiDB-lite"/>
    </source>
</evidence>
<dbReference type="Proteomes" id="UP000030645">
    <property type="component" value="Unassembled WGS sequence"/>
</dbReference>
<dbReference type="EMBL" id="KE344017">
    <property type="protein sequence ID" value="EXB50937.1"/>
    <property type="molecule type" value="Genomic_DNA"/>
</dbReference>
<keyword evidence="3" id="KW-1185">Reference proteome</keyword>
<evidence type="ECO:0000313" key="2">
    <source>
        <dbReference type="EMBL" id="EXB50937.1"/>
    </source>
</evidence>
<name>W9R101_9ROSA</name>
<organism evidence="2 3">
    <name type="scientific">Morus notabilis</name>
    <dbReference type="NCBI Taxonomy" id="981085"/>
    <lineage>
        <taxon>Eukaryota</taxon>
        <taxon>Viridiplantae</taxon>
        <taxon>Streptophyta</taxon>
        <taxon>Embryophyta</taxon>
        <taxon>Tracheophyta</taxon>
        <taxon>Spermatophyta</taxon>
        <taxon>Magnoliopsida</taxon>
        <taxon>eudicotyledons</taxon>
        <taxon>Gunneridae</taxon>
        <taxon>Pentapetalae</taxon>
        <taxon>rosids</taxon>
        <taxon>fabids</taxon>
        <taxon>Rosales</taxon>
        <taxon>Moraceae</taxon>
        <taxon>Moreae</taxon>
        <taxon>Morus</taxon>
    </lineage>
</organism>